<gene>
    <name evidence="1" type="ORF">KIN20_007834</name>
</gene>
<keyword evidence="2" id="KW-1185">Reference proteome</keyword>
<protein>
    <submittedName>
        <fullName evidence="1">Uncharacterized protein</fullName>
    </submittedName>
</protein>
<accession>A0AAD5QJF0</accession>
<name>A0AAD5QJF0_PARTN</name>
<comment type="caution">
    <text evidence="1">The sequence shown here is derived from an EMBL/GenBank/DDBJ whole genome shotgun (WGS) entry which is preliminary data.</text>
</comment>
<evidence type="ECO:0000313" key="2">
    <source>
        <dbReference type="Proteomes" id="UP001196413"/>
    </source>
</evidence>
<dbReference type="AlphaFoldDB" id="A0AAD5QJF0"/>
<sequence length="78" mass="8726">MIGDTCEIRPTSYKCPHSSARVMDIVAANGVAVTVHPDIIDYCHSLHEFLFTVDASRTTSRPLPQHPGRYLFISVRIN</sequence>
<reference evidence="1" key="1">
    <citation type="submission" date="2021-06" db="EMBL/GenBank/DDBJ databases">
        <title>Parelaphostrongylus tenuis whole genome reference sequence.</title>
        <authorList>
            <person name="Garwood T.J."/>
            <person name="Larsen P.A."/>
            <person name="Fountain-Jones N.M."/>
            <person name="Garbe J.R."/>
            <person name="Macchietto M.G."/>
            <person name="Kania S.A."/>
            <person name="Gerhold R.W."/>
            <person name="Richards J.E."/>
            <person name="Wolf T.M."/>
        </authorList>
    </citation>
    <scope>NUCLEOTIDE SEQUENCE</scope>
    <source>
        <strain evidence="1">MNPRO001-30</strain>
        <tissue evidence="1">Meninges</tissue>
    </source>
</reference>
<evidence type="ECO:0000313" key="1">
    <source>
        <dbReference type="EMBL" id="KAJ1351714.1"/>
    </source>
</evidence>
<organism evidence="1 2">
    <name type="scientific">Parelaphostrongylus tenuis</name>
    <name type="common">Meningeal worm</name>
    <dbReference type="NCBI Taxonomy" id="148309"/>
    <lineage>
        <taxon>Eukaryota</taxon>
        <taxon>Metazoa</taxon>
        <taxon>Ecdysozoa</taxon>
        <taxon>Nematoda</taxon>
        <taxon>Chromadorea</taxon>
        <taxon>Rhabditida</taxon>
        <taxon>Rhabditina</taxon>
        <taxon>Rhabditomorpha</taxon>
        <taxon>Strongyloidea</taxon>
        <taxon>Metastrongylidae</taxon>
        <taxon>Parelaphostrongylus</taxon>
    </lineage>
</organism>
<dbReference type="Proteomes" id="UP001196413">
    <property type="component" value="Unassembled WGS sequence"/>
</dbReference>
<proteinExistence type="predicted"/>
<dbReference type="EMBL" id="JAHQIW010001207">
    <property type="protein sequence ID" value="KAJ1351714.1"/>
    <property type="molecule type" value="Genomic_DNA"/>
</dbReference>